<evidence type="ECO:0000313" key="11">
    <source>
        <dbReference type="Proteomes" id="UP000276029"/>
    </source>
</evidence>
<keyword evidence="3" id="KW-0560">Oxidoreductase</keyword>
<evidence type="ECO:0000313" key="8">
    <source>
        <dbReference type="EMBL" id="BBE35475.1"/>
    </source>
</evidence>
<dbReference type="Proteomes" id="UP000276029">
    <property type="component" value="Unassembled WGS sequence"/>
</dbReference>
<keyword evidence="2" id="KW-0479">Metal-binding</keyword>
<keyword evidence="5" id="KW-0411">Iron-sulfur</keyword>
<proteinExistence type="predicted"/>
<feature type="region of interest" description="Disordered" evidence="6">
    <location>
        <begin position="1"/>
        <end position="23"/>
    </location>
</feature>
<dbReference type="GO" id="GO:0051537">
    <property type="term" value="F:2 iron, 2 sulfur cluster binding"/>
    <property type="evidence" value="ECO:0007669"/>
    <property type="project" value="UniProtKB-KW"/>
</dbReference>
<dbReference type="PANTHER" id="PTHR21266:SF60">
    <property type="entry name" value="3-KETOSTEROID-9-ALPHA-MONOOXYGENASE, OXYGENASE COMPONENT"/>
    <property type="match status" value="1"/>
</dbReference>
<evidence type="ECO:0000313" key="9">
    <source>
        <dbReference type="EMBL" id="RKS86423.1"/>
    </source>
</evidence>
<protein>
    <submittedName>
        <fullName evidence="9">Phenylpropionate dioxygenase-like ring-hydroxylating dioxygenase large terminal subunit</fullName>
    </submittedName>
</protein>
<dbReference type="RefSeq" id="WP_121052828.1">
    <property type="nucleotide sequence ID" value="NZ_AP018711.1"/>
</dbReference>
<evidence type="ECO:0000259" key="7">
    <source>
        <dbReference type="PROSITE" id="PS51296"/>
    </source>
</evidence>
<name>A0AAD1D8I0_SPHMI</name>
<feature type="compositionally biased region" description="Basic and acidic residues" evidence="6">
    <location>
        <begin position="1"/>
        <end position="11"/>
    </location>
</feature>
<evidence type="ECO:0000256" key="6">
    <source>
        <dbReference type="SAM" id="MobiDB-lite"/>
    </source>
</evidence>
<dbReference type="InterPro" id="IPR036922">
    <property type="entry name" value="Rieske_2Fe-2S_sf"/>
</dbReference>
<keyword evidence="11" id="KW-1185">Reference proteome</keyword>
<dbReference type="Pfam" id="PF00355">
    <property type="entry name" value="Rieske"/>
    <property type="match status" value="1"/>
</dbReference>
<keyword evidence="4" id="KW-0408">Iron</keyword>
<evidence type="ECO:0000256" key="4">
    <source>
        <dbReference type="ARBA" id="ARBA00023004"/>
    </source>
</evidence>
<dbReference type="Gene3D" id="2.102.10.10">
    <property type="entry name" value="Rieske [2Fe-2S] iron-sulphur domain"/>
    <property type="match status" value="1"/>
</dbReference>
<dbReference type="Proteomes" id="UP000275727">
    <property type="component" value="Chromosome"/>
</dbReference>
<dbReference type="PROSITE" id="PS51296">
    <property type="entry name" value="RIESKE"/>
    <property type="match status" value="1"/>
</dbReference>
<evidence type="ECO:0000256" key="1">
    <source>
        <dbReference type="ARBA" id="ARBA00022714"/>
    </source>
</evidence>
<dbReference type="KEGG" id="smic:SmB9_31330"/>
<sequence length="340" mass="38574">MSLDDVSKPRGLDQPVKRPLSQPVPFEGEDGLFTQSWYPICLSSAATSSFVRGFDFLDGRVIVFRDKEGKAHVMSAYCPHLGADLSVGDMVDGQVRCVFHHWRYGADGRCSGMPSSDPIPPTARLFEFPTCEKYGLVWAYNGTDPHYQLPDFPYPDDELVFKIKTFGEEIPTDPWVLCANTPDMQHIRYLHGIVINGDNPHDAVEWTDHSMYYEFEGAHVTGDPVSHRIGIVGTSMYFQSTNFAGRWFGFVSPFSLNRPGRSTVFIVVCARKDMGTPEEIDEYLEFVADLETRVVLDDLINMQTIHFKPGTLTRSDKTLARFFDYMRDFPRAHPSADFIR</sequence>
<dbReference type="PANTHER" id="PTHR21266">
    <property type="entry name" value="IRON-SULFUR DOMAIN CONTAINING PROTEIN"/>
    <property type="match status" value="1"/>
</dbReference>
<dbReference type="EMBL" id="RBWX01000010">
    <property type="protein sequence ID" value="RKS86423.1"/>
    <property type="molecule type" value="Genomic_DNA"/>
</dbReference>
<dbReference type="EMBL" id="AP018711">
    <property type="protein sequence ID" value="BBE35475.1"/>
    <property type="molecule type" value="Genomic_DNA"/>
</dbReference>
<gene>
    <name evidence="9" type="ORF">DFR51_3129</name>
    <name evidence="8" type="ORF">SmB9_31330</name>
</gene>
<dbReference type="InterPro" id="IPR017941">
    <property type="entry name" value="Rieske_2Fe-2S"/>
</dbReference>
<evidence type="ECO:0000256" key="5">
    <source>
        <dbReference type="ARBA" id="ARBA00023014"/>
    </source>
</evidence>
<evidence type="ECO:0000313" key="10">
    <source>
        <dbReference type="Proteomes" id="UP000275727"/>
    </source>
</evidence>
<evidence type="ECO:0000256" key="2">
    <source>
        <dbReference type="ARBA" id="ARBA00022723"/>
    </source>
</evidence>
<dbReference type="InterPro" id="IPR050584">
    <property type="entry name" value="Cholesterol_7-desaturase"/>
</dbReference>
<dbReference type="GO" id="GO:0046872">
    <property type="term" value="F:metal ion binding"/>
    <property type="evidence" value="ECO:0007669"/>
    <property type="project" value="UniProtKB-KW"/>
</dbReference>
<dbReference type="CDD" id="cd03469">
    <property type="entry name" value="Rieske_RO_Alpha_N"/>
    <property type="match status" value="1"/>
</dbReference>
<reference evidence="9 11" key="2">
    <citation type="submission" date="2018-10" db="EMBL/GenBank/DDBJ databases">
        <title>Genomic Encyclopedia of Type Strains, Phase IV (KMG-IV): sequencing the most valuable type-strain genomes for metagenomic binning, comparative biology and taxonomic classification.</title>
        <authorList>
            <person name="Goeker M."/>
        </authorList>
    </citation>
    <scope>NUCLEOTIDE SEQUENCE [LARGE SCALE GENOMIC DNA]</scope>
    <source>
        <strain evidence="9 11">DSM 19791</strain>
    </source>
</reference>
<evidence type="ECO:0000256" key="3">
    <source>
        <dbReference type="ARBA" id="ARBA00023002"/>
    </source>
</evidence>
<keyword evidence="1" id="KW-0001">2Fe-2S</keyword>
<organism evidence="8 10">
    <name type="scientific">Sphingosinicella microcystinivorans</name>
    <dbReference type="NCBI Taxonomy" id="335406"/>
    <lineage>
        <taxon>Bacteria</taxon>
        <taxon>Pseudomonadati</taxon>
        <taxon>Pseudomonadota</taxon>
        <taxon>Alphaproteobacteria</taxon>
        <taxon>Sphingomonadales</taxon>
        <taxon>Sphingosinicellaceae</taxon>
        <taxon>Sphingosinicella</taxon>
    </lineage>
</organism>
<dbReference type="GO" id="GO:0016491">
    <property type="term" value="F:oxidoreductase activity"/>
    <property type="evidence" value="ECO:0007669"/>
    <property type="project" value="UniProtKB-KW"/>
</dbReference>
<feature type="domain" description="Rieske" evidence="7">
    <location>
        <begin position="37"/>
        <end position="139"/>
    </location>
</feature>
<dbReference type="AlphaFoldDB" id="A0AAD1D8I0"/>
<reference evidence="8 10" key="1">
    <citation type="submission" date="2018-06" db="EMBL/GenBank/DDBJ databases">
        <title>Complete Genome Sequence of the Microcystin-Degrading Bacterium Sphingosinicella microcystinivorans Strain B-9.</title>
        <authorList>
            <person name="Jin H."/>
            <person name="Nishizawa T."/>
            <person name="Guo Y."/>
            <person name="Nishizawa A."/>
            <person name="Park H."/>
            <person name="Kato H."/>
            <person name="Tsuji K."/>
            <person name="Harada K."/>
        </authorList>
    </citation>
    <scope>NUCLEOTIDE SEQUENCE [LARGE SCALE GENOMIC DNA]</scope>
    <source>
        <strain evidence="8 10">B9</strain>
    </source>
</reference>
<dbReference type="SUPFAM" id="SSF50022">
    <property type="entry name" value="ISP domain"/>
    <property type="match status" value="1"/>
</dbReference>
<accession>A0AAD1D8I0</accession>